<keyword evidence="2" id="KW-1185">Reference proteome</keyword>
<dbReference type="EMBL" id="CP000447">
    <property type="protein sequence ID" value="ABI73255.1"/>
    <property type="molecule type" value="Genomic_DNA"/>
</dbReference>
<dbReference type="eggNOG" id="ENOG503350N">
    <property type="taxonomic scope" value="Bacteria"/>
</dbReference>
<evidence type="ECO:0000313" key="2">
    <source>
        <dbReference type="Proteomes" id="UP000000684"/>
    </source>
</evidence>
<dbReference type="HOGENOM" id="CLU_122379_1_2_6"/>
<evidence type="ECO:0008006" key="3">
    <source>
        <dbReference type="Google" id="ProtNLM"/>
    </source>
</evidence>
<gene>
    <name evidence="1" type="ordered locus">Sfri_3419</name>
</gene>
<dbReference type="RefSeq" id="WP_011638854.1">
    <property type="nucleotide sequence ID" value="NC_008345.1"/>
</dbReference>
<dbReference type="GeneID" id="41838794"/>
<dbReference type="STRING" id="318167.Sfri_3419"/>
<dbReference type="OrthoDB" id="9128705at2"/>
<accession>Q07XK9</accession>
<organism evidence="1 2">
    <name type="scientific">Shewanella frigidimarina (strain NCIMB 400)</name>
    <dbReference type="NCBI Taxonomy" id="318167"/>
    <lineage>
        <taxon>Bacteria</taxon>
        <taxon>Pseudomonadati</taxon>
        <taxon>Pseudomonadota</taxon>
        <taxon>Gammaproteobacteria</taxon>
        <taxon>Alteromonadales</taxon>
        <taxon>Shewanellaceae</taxon>
        <taxon>Shewanella</taxon>
    </lineage>
</organism>
<reference evidence="1 2" key="1">
    <citation type="submission" date="2006-08" db="EMBL/GenBank/DDBJ databases">
        <title>Complete sequence of Shewanella frigidimarina NCIMB 400.</title>
        <authorList>
            <consortium name="US DOE Joint Genome Institute"/>
            <person name="Copeland A."/>
            <person name="Lucas S."/>
            <person name="Lapidus A."/>
            <person name="Barry K."/>
            <person name="Detter J.C."/>
            <person name="Glavina del Rio T."/>
            <person name="Hammon N."/>
            <person name="Israni S."/>
            <person name="Dalin E."/>
            <person name="Tice H."/>
            <person name="Pitluck S."/>
            <person name="Fredrickson J.K."/>
            <person name="Kolker E."/>
            <person name="McCuel L.A."/>
            <person name="DiChristina T."/>
            <person name="Nealson K.H."/>
            <person name="Newman D."/>
            <person name="Tiedje J.M."/>
            <person name="Zhou J."/>
            <person name="Romine M.F."/>
            <person name="Culley D.E."/>
            <person name="Serres M."/>
            <person name="Chertkov O."/>
            <person name="Brettin T."/>
            <person name="Bruce D."/>
            <person name="Han C."/>
            <person name="Tapia R."/>
            <person name="Gilna P."/>
            <person name="Schmutz J."/>
            <person name="Larimer F."/>
            <person name="Land M."/>
            <person name="Hauser L."/>
            <person name="Kyrpides N."/>
            <person name="Mikhailova N."/>
            <person name="Richardson P."/>
        </authorList>
    </citation>
    <scope>NUCLEOTIDE SEQUENCE [LARGE SCALE GENOMIC DNA]</scope>
    <source>
        <strain evidence="1 2">NCIMB 400</strain>
    </source>
</reference>
<name>Q07XK9_SHEFN</name>
<dbReference type="KEGG" id="sfr:Sfri_3419"/>
<proteinExistence type="predicted"/>
<sequence>MSKISMKICTRLHTILQDESFNNFRVSQLRDAYLAISPTNKDSVEVRKYVYRQILRLVKKGLLLKKGAKNSKRVTYQKSDLFHEASFITEITERKVNKPELINASARLAVQQLEKRLKESEVDLLTSIGESEEYMRLYQSFPEMKAHLESQYLQARENSSKLLGQIKAIKSVLAHQQK</sequence>
<protein>
    <recommendedName>
        <fullName evidence="3">Response regulator</fullName>
    </recommendedName>
</protein>
<evidence type="ECO:0000313" key="1">
    <source>
        <dbReference type="EMBL" id="ABI73255.1"/>
    </source>
</evidence>
<dbReference type="AlphaFoldDB" id="Q07XK9"/>
<dbReference type="Proteomes" id="UP000000684">
    <property type="component" value="Chromosome"/>
</dbReference>